<evidence type="ECO:0000313" key="3">
    <source>
        <dbReference type="EMBL" id="OQR93289.1"/>
    </source>
</evidence>
<comment type="similarity">
    <text evidence="1">Belongs to the E2F/DP family.</text>
</comment>
<evidence type="ECO:0000313" key="4">
    <source>
        <dbReference type="Proteomes" id="UP000243579"/>
    </source>
</evidence>
<organism evidence="3 4">
    <name type="scientific">Achlya hypogyna</name>
    <name type="common">Oomycete</name>
    <name type="synonym">Protoachlya hypogyna</name>
    <dbReference type="NCBI Taxonomy" id="1202772"/>
    <lineage>
        <taxon>Eukaryota</taxon>
        <taxon>Sar</taxon>
        <taxon>Stramenopiles</taxon>
        <taxon>Oomycota</taxon>
        <taxon>Saprolegniomycetes</taxon>
        <taxon>Saprolegniales</taxon>
        <taxon>Achlyaceae</taxon>
        <taxon>Achlya</taxon>
    </lineage>
</organism>
<dbReference type="GO" id="GO:0005667">
    <property type="term" value="C:transcription regulator complex"/>
    <property type="evidence" value="ECO:0007669"/>
    <property type="project" value="InterPro"/>
</dbReference>
<protein>
    <recommendedName>
        <fullName evidence="2">E2F/DP family winged-helix DNA-binding domain-containing protein</fullName>
    </recommendedName>
</protein>
<keyword evidence="1" id="KW-0805">Transcription regulation</keyword>
<comment type="caution">
    <text evidence="3">The sequence shown here is derived from an EMBL/GenBank/DDBJ whole genome shotgun (WGS) entry which is preliminary data.</text>
</comment>
<feature type="domain" description="E2F/DP family winged-helix DNA-binding" evidence="2">
    <location>
        <begin position="91"/>
        <end position="123"/>
    </location>
</feature>
<dbReference type="InterPro" id="IPR036388">
    <property type="entry name" value="WH-like_DNA-bd_sf"/>
</dbReference>
<dbReference type="Pfam" id="PF02319">
    <property type="entry name" value="WHD_E2F_TDP"/>
    <property type="match status" value="1"/>
</dbReference>
<dbReference type="GO" id="GO:0005634">
    <property type="term" value="C:nucleus"/>
    <property type="evidence" value="ECO:0007669"/>
    <property type="project" value="UniProtKB-SubCell"/>
</dbReference>
<gene>
    <name evidence="3" type="ORF">ACHHYP_02722</name>
</gene>
<dbReference type="OrthoDB" id="75550at2759"/>
<dbReference type="InterPro" id="IPR003316">
    <property type="entry name" value="E2F_WHTH_DNA-bd_dom"/>
</dbReference>
<accession>A0A1V9Z5M5</accession>
<keyword evidence="1" id="KW-0804">Transcription</keyword>
<keyword evidence="1" id="KW-0539">Nucleus</keyword>
<keyword evidence="1" id="KW-0238">DNA-binding</keyword>
<dbReference type="AlphaFoldDB" id="A0A1V9Z5M5"/>
<evidence type="ECO:0000256" key="1">
    <source>
        <dbReference type="RuleBase" id="RU003796"/>
    </source>
</evidence>
<evidence type="ECO:0000259" key="2">
    <source>
        <dbReference type="Pfam" id="PF02319"/>
    </source>
</evidence>
<dbReference type="Gene3D" id="1.10.10.10">
    <property type="entry name" value="Winged helix-like DNA-binding domain superfamily/Winged helix DNA-binding domain"/>
    <property type="match status" value="1"/>
</dbReference>
<dbReference type="Proteomes" id="UP000243579">
    <property type="component" value="Unassembled WGS sequence"/>
</dbReference>
<sequence length="388" mass="42194">MGKRKTTMDMCVRGNGGALGNGDDDLAAWDDSDRENHAESCPIPDDVKAHFAARVAGMPEASYTMVQVCEYVLELLQMLSTRRGMLLPLVLRAGVIAAGLKLPRRRIYDVLHVLDAIGLVSRAPRGYWYFGEGNIAPTLRALKEGAVAAVAGIRPTVGLERTARVLDETDIDNKPALVHTTTKVLRLLFAANRPVLHSDLQYIDDASREPKRRRTPTPKISKPLEANAATKTAAIATKGRRSYDVLAVLAQCNIVRVFSGPNHARHVSINSALFDANFSLFTAPPPPPCRKMPAKTKTASKPLSPDASAWCDVALPAFLVAPLSVEASAATDAAMALLDWDQPSEDLWSAVEAVDPLFPVLRSDHDDSFEGSLDHHTMLLDVHDWLDA</sequence>
<dbReference type="GO" id="GO:0006355">
    <property type="term" value="P:regulation of DNA-templated transcription"/>
    <property type="evidence" value="ECO:0007669"/>
    <property type="project" value="InterPro"/>
</dbReference>
<dbReference type="EMBL" id="JNBR01000417">
    <property type="protein sequence ID" value="OQR93289.1"/>
    <property type="molecule type" value="Genomic_DNA"/>
</dbReference>
<dbReference type="GO" id="GO:0003677">
    <property type="term" value="F:DNA binding"/>
    <property type="evidence" value="ECO:0007669"/>
    <property type="project" value="UniProtKB-KW"/>
</dbReference>
<reference evidence="3 4" key="1">
    <citation type="journal article" date="2014" name="Genome Biol. Evol.">
        <title>The secreted proteins of Achlya hypogyna and Thraustotheca clavata identify the ancestral oomycete secretome and reveal gene acquisitions by horizontal gene transfer.</title>
        <authorList>
            <person name="Misner I."/>
            <person name="Blouin N."/>
            <person name="Leonard G."/>
            <person name="Richards T.A."/>
            <person name="Lane C.E."/>
        </authorList>
    </citation>
    <scope>NUCLEOTIDE SEQUENCE [LARGE SCALE GENOMIC DNA]</scope>
    <source>
        <strain evidence="3 4">ATCC 48635</strain>
    </source>
</reference>
<dbReference type="SUPFAM" id="SSF46785">
    <property type="entry name" value="Winged helix' DNA-binding domain"/>
    <property type="match status" value="1"/>
</dbReference>
<proteinExistence type="inferred from homology"/>
<comment type="subcellular location">
    <subcellularLocation>
        <location evidence="1">Nucleus</location>
    </subcellularLocation>
</comment>
<name>A0A1V9Z5M5_ACHHY</name>
<keyword evidence="4" id="KW-1185">Reference proteome</keyword>
<dbReference type="InterPro" id="IPR036390">
    <property type="entry name" value="WH_DNA-bd_sf"/>
</dbReference>